<dbReference type="PANTHER" id="PTHR48007:SF43">
    <property type="entry name" value="POLLEN RECEPTOR-LIKE KINASE 4"/>
    <property type="match status" value="1"/>
</dbReference>
<dbReference type="Pfam" id="PF07714">
    <property type="entry name" value="PK_Tyr_Ser-Thr"/>
    <property type="match status" value="1"/>
</dbReference>
<keyword evidence="5" id="KW-1185">Reference proteome</keyword>
<evidence type="ECO:0000313" key="5">
    <source>
        <dbReference type="Proteomes" id="UP000734854"/>
    </source>
</evidence>
<keyword evidence="2" id="KW-0472">Membrane</keyword>
<feature type="binding site" evidence="1">
    <location>
        <position position="183"/>
    </location>
    <ligand>
        <name>ATP</name>
        <dbReference type="ChEBI" id="CHEBI:30616"/>
    </ligand>
</feature>
<evidence type="ECO:0000313" key="4">
    <source>
        <dbReference type="EMBL" id="KAG6469183.1"/>
    </source>
</evidence>
<gene>
    <name evidence="4" type="ORF">ZIOFF_073887</name>
</gene>
<dbReference type="SUPFAM" id="SSF56112">
    <property type="entry name" value="Protein kinase-like (PK-like)"/>
    <property type="match status" value="1"/>
</dbReference>
<dbReference type="GO" id="GO:0005524">
    <property type="term" value="F:ATP binding"/>
    <property type="evidence" value="ECO:0007669"/>
    <property type="project" value="UniProtKB-UniRule"/>
</dbReference>
<dbReference type="GO" id="GO:0004672">
    <property type="term" value="F:protein kinase activity"/>
    <property type="evidence" value="ECO:0007669"/>
    <property type="project" value="InterPro"/>
</dbReference>
<dbReference type="InterPro" id="IPR017441">
    <property type="entry name" value="Protein_kinase_ATP_BS"/>
</dbReference>
<dbReference type="InterPro" id="IPR046959">
    <property type="entry name" value="PRK1-6/SRF4-like"/>
</dbReference>
<organism evidence="4 5">
    <name type="scientific">Zingiber officinale</name>
    <name type="common">Ginger</name>
    <name type="synonym">Amomum zingiber</name>
    <dbReference type="NCBI Taxonomy" id="94328"/>
    <lineage>
        <taxon>Eukaryota</taxon>
        <taxon>Viridiplantae</taxon>
        <taxon>Streptophyta</taxon>
        <taxon>Embryophyta</taxon>
        <taxon>Tracheophyta</taxon>
        <taxon>Spermatophyta</taxon>
        <taxon>Magnoliopsida</taxon>
        <taxon>Liliopsida</taxon>
        <taxon>Zingiberales</taxon>
        <taxon>Zingiberaceae</taxon>
        <taxon>Zingiber</taxon>
    </lineage>
</organism>
<keyword evidence="1" id="KW-0547">Nucleotide-binding</keyword>
<dbReference type="InterPro" id="IPR001245">
    <property type="entry name" value="Ser-Thr/Tyr_kinase_cat_dom"/>
</dbReference>
<dbReference type="Pfam" id="PF00069">
    <property type="entry name" value="Pkinase"/>
    <property type="match status" value="1"/>
</dbReference>
<dbReference type="InterPro" id="IPR000719">
    <property type="entry name" value="Prot_kinase_dom"/>
</dbReference>
<dbReference type="Gene3D" id="1.10.510.10">
    <property type="entry name" value="Transferase(Phosphotransferase) domain 1"/>
    <property type="match status" value="1"/>
</dbReference>
<comment type="caution">
    <text evidence="4">The sequence shown here is derived from an EMBL/GenBank/DDBJ whole genome shotgun (WGS) entry which is preliminary data.</text>
</comment>
<dbReference type="Proteomes" id="UP000734854">
    <property type="component" value="Unassembled WGS sequence"/>
</dbReference>
<dbReference type="Gene3D" id="3.30.200.20">
    <property type="entry name" value="Phosphorylase Kinase, domain 1"/>
    <property type="match status" value="1"/>
</dbReference>
<feature type="transmembrane region" description="Helical" evidence="2">
    <location>
        <begin position="39"/>
        <end position="58"/>
    </location>
</feature>
<evidence type="ECO:0000256" key="2">
    <source>
        <dbReference type="SAM" id="Phobius"/>
    </source>
</evidence>
<dbReference type="InterPro" id="IPR011009">
    <property type="entry name" value="Kinase-like_dom_sf"/>
</dbReference>
<dbReference type="PROSITE" id="PS00107">
    <property type="entry name" value="PROTEIN_KINASE_ATP"/>
    <property type="match status" value="1"/>
</dbReference>
<feature type="transmembrane region" description="Helical" evidence="2">
    <location>
        <begin position="65"/>
        <end position="84"/>
    </location>
</feature>
<dbReference type="AlphaFoldDB" id="A0A8J5EMR6"/>
<dbReference type="EMBL" id="JACMSC010000022">
    <property type="protein sequence ID" value="KAG6469183.1"/>
    <property type="molecule type" value="Genomic_DNA"/>
</dbReference>
<reference evidence="4 5" key="1">
    <citation type="submission" date="2020-08" db="EMBL/GenBank/DDBJ databases">
        <title>Plant Genome Project.</title>
        <authorList>
            <person name="Zhang R.-G."/>
        </authorList>
    </citation>
    <scope>NUCLEOTIDE SEQUENCE [LARGE SCALE GENOMIC DNA]</scope>
    <source>
        <tissue evidence="4">Rhizome</tissue>
    </source>
</reference>
<feature type="domain" description="Protein kinase" evidence="3">
    <location>
        <begin position="155"/>
        <end position="404"/>
    </location>
</feature>
<proteinExistence type="predicted"/>
<keyword evidence="1" id="KW-0067">ATP-binding</keyword>
<sequence length="678" mass="74660">MEHMPDSLDDCYISNATTPSLSFNTQHSTFPKHSMHSTLLRSQLLLLLLLALGHVVAGEGQFNDLFIIFFVIFILVLVILLLSIRRFCWKLQEREKVKEKSIEVVEEGEAEFCRASDHVRSSGESDQKDAVMVQEPGKITFTKGMGDFNLTDLFQGSAEGLGKGGFGSCYKTKLENDKTVVVKRLRDLGPVTMEEFMKYMRLLSSMEHPNLLPLLGRSADRSPFTWASRLKVAYGVAQAMEFLHRKMNGAAIVPHGNLKTSNVLLGENDKPLICDYGLLPLVSPSLAVHRMVCYRSPDHQQNQMVLSKKTDVWSYGCLLLELMTGRISMNSKRGGLHGIHLCHWVNRAVREEWTAEVFDNEILKNTRESNGMIKLLKLALWCCEWSPEKRPDMGEVVAESRPSSSRRSRLRVVPLSSSSRVAAAGPATAPPLFLTLRSSWRSPLLLLLLTTTASPLPPSLRDVGVGHIRHNSSEQPSPRLCNCITSLVASGPAAATHVVAEHRLPRSSPGLLSTRRPVQFLLSAFPTSTTISTAEPPLYPAAPLCSLSLFTDVTGILPGSLLELLEPPVKDIHGHDEPASVNPAEGLHEIEEVLANPKSESLGLLLRAGVSDGWNGGFFGRTKEVPEICRGDRRSSIALFVEIAVASVALFAVAVASVVLFVEIAVFSFVARKRQKKP</sequence>
<protein>
    <recommendedName>
        <fullName evidence="3">Protein kinase domain-containing protein</fullName>
    </recommendedName>
</protein>
<feature type="transmembrane region" description="Helical" evidence="2">
    <location>
        <begin position="637"/>
        <end position="670"/>
    </location>
</feature>
<name>A0A8J5EMR6_ZINOF</name>
<keyword evidence="2" id="KW-0812">Transmembrane</keyword>
<dbReference type="PANTHER" id="PTHR48007">
    <property type="entry name" value="LEUCINE-RICH REPEAT RECEPTOR-LIKE PROTEIN KINASE PXC1"/>
    <property type="match status" value="1"/>
</dbReference>
<evidence type="ECO:0000259" key="3">
    <source>
        <dbReference type="PROSITE" id="PS50011"/>
    </source>
</evidence>
<evidence type="ECO:0000256" key="1">
    <source>
        <dbReference type="PROSITE-ProRule" id="PRU10141"/>
    </source>
</evidence>
<keyword evidence="2" id="KW-1133">Transmembrane helix</keyword>
<dbReference type="PROSITE" id="PS50011">
    <property type="entry name" value="PROTEIN_KINASE_DOM"/>
    <property type="match status" value="1"/>
</dbReference>
<accession>A0A8J5EMR6</accession>